<dbReference type="Proteomes" id="UP001217089">
    <property type="component" value="Unassembled WGS sequence"/>
</dbReference>
<protein>
    <recommendedName>
        <fullName evidence="3">Replication factor A C-terminal domain-containing protein</fullName>
    </recommendedName>
</protein>
<gene>
    <name evidence="1" type="ORF">KUTeg_001006</name>
</gene>
<organism evidence="1 2">
    <name type="scientific">Tegillarca granosa</name>
    <name type="common">Malaysian cockle</name>
    <name type="synonym">Anadara granosa</name>
    <dbReference type="NCBI Taxonomy" id="220873"/>
    <lineage>
        <taxon>Eukaryota</taxon>
        <taxon>Metazoa</taxon>
        <taxon>Spiralia</taxon>
        <taxon>Lophotrochozoa</taxon>
        <taxon>Mollusca</taxon>
        <taxon>Bivalvia</taxon>
        <taxon>Autobranchia</taxon>
        <taxon>Pteriomorphia</taxon>
        <taxon>Arcoida</taxon>
        <taxon>Arcoidea</taxon>
        <taxon>Arcidae</taxon>
        <taxon>Tegillarca</taxon>
    </lineage>
</organism>
<accession>A0ABQ9G0H7</accession>
<comment type="caution">
    <text evidence="1">The sequence shown here is derived from an EMBL/GenBank/DDBJ whole genome shotgun (WGS) entry which is preliminary data.</text>
</comment>
<evidence type="ECO:0000313" key="1">
    <source>
        <dbReference type="EMBL" id="KAJ8321448.1"/>
    </source>
</evidence>
<evidence type="ECO:0000313" key="2">
    <source>
        <dbReference type="Proteomes" id="UP001217089"/>
    </source>
</evidence>
<dbReference type="EMBL" id="JARBDR010000075">
    <property type="protein sequence ID" value="KAJ8321448.1"/>
    <property type="molecule type" value="Genomic_DNA"/>
</dbReference>
<evidence type="ECO:0008006" key="3">
    <source>
        <dbReference type="Google" id="ProtNLM"/>
    </source>
</evidence>
<proteinExistence type="predicted"/>
<reference evidence="1 2" key="1">
    <citation type="submission" date="2022-12" db="EMBL/GenBank/DDBJ databases">
        <title>Chromosome-level genome of Tegillarca granosa.</title>
        <authorList>
            <person name="Kim J."/>
        </authorList>
    </citation>
    <scope>NUCLEOTIDE SEQUENCE [LARGE SCALE GENOMIC DNA]</scope>
    <source>
        <strain evidence="1">Teg-2019</strain>
        <tissue evidence="1">Adductor muscle</tissue>
    </source>
</reference>
<sequence>MVGTIEKDQLVKLTNCRFFPNDEELDDVSSDEDNNDEPATLQMPAGTILAVFEVDPYLSCSKSSCNNTKLITLKEENHYYMFCKHCTGRYNGSSANTFLRVIVLLEGEEMSKKVTIFAPQYKKIMQSRGLDATIVFDKEEMLQRIMKVIPVEIRYTLINNTVKDIVLKRTNLN</sequence>
<name>A0ABQ9G0H7_TEGGR</name>
<keyword evidence="2" id="KW-1185">Reference proteome</keyword>